<sequence length="136" mass="15876">MRKPPMDVCLFLDVLVSAEKAGFKTTVFCKPTNKGLCLNGESEYPTRYLHSTINAYVRRALSHCSTWKDTHHELERITQVLTNNGYAYSDVAFVTKKIVDKWYTNKGEYHPHHQRSHQAFLQEPHVFRLQDGRKDH</sequence>
<comment type="caution">
    <text evidence="2">The sequence shown here is derived from an EMBL/GenBank/DDBJ whole genome shotgun (WGS) entry which is preliminary data.</text>
</comment>
<gene>
    <name evidence="2" type="ORF">GWK47_051089</name>
</gene>
<evidence type="ECO:0000259" key="1">
    <source>
        <dbReference type="Pfam" id="PF26215"/>
    </source>
</evidence>
<feature type="domain" description="Helix-turn-helix" evidence="1">
    <location>
        <begin position="37"/>
        <end position="86"/>
    </location>
</feature>
<dbReference type="Proteomes" id="UP000770661">
    <property type="component" value="Unassembled WGS sequence"/>
</dbReference>
<dbReference type="Pfam" id="PF26215">
    <property type="entry name" value="HTH_animal"/>
    <property type="match status" value="1"/>
</dbReference>
<dbReference type="OrthoDB" id="6782675at2759"/>
<reference evidence="2" key="1">
    <citation type="submission" date="2020-07" db="EMBL/GenBank/DDBJ databases">
        <title>The High-quality genome of the commercially important snow crab, Chionoecetes opilio.</title>
        <authorList>
            <person name="Jeong J.-H."/>
            <person name="Ryu S."/>
        </authorList>
    </citation>
    <scope>NUCLEOTIDE SEQUENCE</scope>
    <source>
        <strain evidence="2">MADBK_172401_WGS</strain>
        <tissue evidence="2">Digestive gland</tissue>
    </source>
</reference>
<name>A0A8J5CQV5_CHIOP</name>
<accession>A0A8J5CQV5</accession>
<keyword evidence="3" id="KW-1185">Reference proteome</keyword>
<dbReference type="AlphaFoldDB" id="A0A8J5CQV5"/>
<dbReference type="EMBL" id="JACEEZ010014994">
    <property type="protein sequence ID" value="KAG0719149.1"/>
    <property type="molecule type" value="Genomic_DNA"/>
</dbReference>
<organism evidence="2 3">
    <name type="scientific">Chionoecetes opilio</name>
    <name type="common">Atlantic snow crab</name>
    <name type="synonym">Cancer opilio</name>
    <dbReference type="NCBI Taxonomy" id="41210"/>
    <lineage>
        <taxon>Eukaryota</taxon>
        <taxon>Metazoa</taxon>
        <taxon>Ecdysozoa</taxon>
        <taxon>Arthropoda</taxon>
        <taxon>Crustacea</taxon>
        <taxon>Multicrustacea</taxon>
        <taxon>Malacostraca</taxon>
        <taxon>Eumalacostraca</taxon>
        <taxon>Eucarida</taxon>
        <taxon>Decapoda</taxon>
        <taxon>Pleocyemata</taxon>
        <taxon>Brachyura</taxon>
        <taxon>Eubrachyura</taxon>
        <taxon>Majoidea</taxon>
        <taxon>Majidae</taxon>
        <taxon>Chionoecetes</taxon>
    </lineage>
</organism>
<dbReference type="InterPro" id="IPR058912">
    <property type="entry name" value="HTH_animal"/>
</dbReference>
<proteinExistence type="predicted"/>
<evidence type="ECO:0000313" key="3">
    <source>
        <dbReference type="Proteomes" id="UP000770661"/>
    </source>
</evidence>
<evidence type="ECO:0000313" key="2">
    <source>
        <dbReference type="EMBL" id="KAG0719149.1"/>
    </source>
</evidence>
<protein>
    <recommendedName>
        <fullName evidence="1">Helix-turn-helix domain-containing protein</fullName>
    </recommendedName>
</protein>